<reference evidence="1 2" key="1">
    <citation type="submission" date="2017-05" db="EMBL/GenBank/DDBJ databases">
        <authorList>
            <person name="Song R."/>
            <person name="Chenine A.L."/>
            <person name="Ruprecht R.M."/>
        </authorList>
    </citation>
    <scope>NUCLEOTIDE SEQUENCE [LARGE SCALE GENOMIC DNA]</scope>
    <source>
        <strain evidence="1 2">S567_C10_BS</strain>
    </source>
</reference>
<dbReference type="AlphaFoldDB" id="A0A241XSH0"/>
<name>A0A241XSH0_PSEAI</name>
<accession>A0A241XSH0</accession>
<dbReference type="EMBL" id="NFFZ01000003">
    <property type="protein sequence ID" value="OTI63811.1"/>
    <property type="molecule type" value="Genomic_DNA"/>
</dbReference>
<dbReference type="RefSeq" id="WP_023464354.1">
    <property type="nucleotide sequence ID" value="NZ_CAADQQ010000084.1"/>
</dbReference>
<proteinExistence type="predicted"/>
<protein>
    <submittedName>
        <fullName evidence="1">Uncharacterized protein</fullName>
    </submittedName>
</protein>
<evidence type="ECO:0000313" key="2">
    <source>
        <dbReference type="Proteomes" id="UP000194857"/>
    </source>
</evidence>
<sequence>MFQEFPKWKYSVNGSQIVQDAAEELSLGSGWFDTPEAVTQPVTLTKDQLLALAEEKGVKVDKRWSAEKISAALEA</sequence>
<comment type="caution">
    <text evidence="1">The sequence shown here is derived from an EMBL/GenBank/DDBJ whole genome shotgun (WGS) entry which is preliminary data.</text>
</comment>
<evidence type="ECO:0000313" key="1">
    <source>
        <dbReference type="EMBL" id="OTI63811.1"/>
    </source>
</evidence>
<dbReference type="Proteomes" id="UP000194857">
    <property type="component" value="Unassembled WGS sequence"/>
</dbReference>
<gene>
    <name evidence="1" type="ORF">CAZ10_06200</name>
</gene>
<organism evidence="1 2">
    <name type="scientific">Pseudomonas aeruginosa</name>
    <dbReference type="NCBI Taxonomy" id="287"/>
    <lineage>
        <taxon>Bacteria</taxon>
        <taxon>Pseudomonadati</taxon>
        <taxon>Pseudomonadota</taxon>
        <taxon>Gammaproteobacteria</taxon>
        <taxon>Pseudomonadales</taxon>
        <taxon>Pseudomonadaceae</taxon>
        <taxon>Pseudomonas</taxon>
    </lineage>
</organism>